<dbReference type="AlphaFoldDB" id="A0A2C6KBT5"/>
<organism evidence="4 5">
    <name type="scientific">Cystoisospora suis</name>
    <dbReference type="NCBI Taxonomy" id="483139"/>
    <lineage>
        <taxon>Eukaryota</taxon>
        <taxon>Sar</taxon>
        <taxon>Alveolata</taxon>
        <taxon>Apicomplexa</taxon>
        <taxon>Conoidasida</taxon>
        <taxon>Coccidia</taxon>
        <taxon>Eucoccidiorida</taxon>
        <taxon>Eimeriorina</taxon>
        <taxon>Sarcocystidae</taxon>
        <taxon>Cystoisospora</taxon>
    </lineage>
</organism>
<dbReference type="RefSeq" id="XP_067916633.1">
    <property type="nucleotide sequence ID" value="XM_068071391.1"/>
</dbReference>
<evidence type="ECO:0000256" key="1">
    <source>
        <dbReference type="SAM" id="MobiDB-lite"/>
    </source>
</evidence>
<dbReference type="VEuPathDB" id="ToxoDB:CSUI_011291"/>
<accession>A0A2C6KBT5</accession>
<feature type="signal peptide" evidence="3">
    <location>
        <begin position="1"/>
        <end position="19"/>
    </location>
</feature>
<sequence>MARPAAAGCFFLLFTLCSAQQSAPTDPGSTVFEGASSEHVGEEGGRQVFQNSPGKARIDQEQPHEAGVQRTVESEAGNSLVSRRRRSSTSSIYKKSFAGLLSRPSGTVRKLLLATTLSVMAALWLWRVGKVILECLAEEETQDRPGLISRSLSVSERKKECHDLGLSPSGNTSGALGLRNPPNNTEFLLVTVAVSLIVLAALAAFIYLTVQELTKEKTTPAPTDASGPSSATNGTTATPTSPPQPVGPGAPAAKTLAGALMLAVGMFAFYLYLRVQREARRGAPPRGTPSAYTTFFTFWCLVFVISSTCSFLVLGNFVSWLVIGVALFAIILFAQTYRGTLPLRPQGGLRLDV</sequence>
<proteinExistence type="predicted"/>
<name>A0A2C6KBT5_9APIC</name>
<feature type="transmembrane region" description="Helical" evidence="2">
    <location>
        <begin position="187"/>
        <end position="210"/>
    </location>
</feature>
<gene>
    <name evidence="4" type="ORF">CSUI_011291</name>
</gene>
<dbReference type="EMBL" id="MIGC01010589">
    <property type="protein sequence ID" value="PHJ14899.1"/>
    <property type="molecule type" value="Genomic_DNA"/>
</dbReference>
<evidence type="ECO:0000256" key="2">
    <source>
        <dbReference type="SAM" id="Phobius"/>
    </source>
</evidence>
<feature type="transmembrane region" description="Helical" evidence="2">
    <location>
        <begin position="255"/>
        <end position="273"/>
    </location>
</feature>
<keyword evidence="2" id="KW-0472">Membrane</keyword>
<keyword evidence="2" id="KW-0812">Transmembrane</keyword>
<comment type="caution">
    <text evidence="4">The sequence shown here is derived from an EMBL/GenBank/DDBJ whole genome shotgun (WGS) entry which is preliminary data.</text>
</comment>
<feature type="region of interest" description="Disordered" evidence="1">
    <location>
        <begin position="56"/>
        <end position="83"/>
    </location>
</feature>
<feature type="transmembrane region" description="Helical" evidence="2">
    <location>
        <begin position="294"/>
        <end position="314"/>
    </location>
</feature>
<evidence type="ECO:0000256" key="3">
    <source>
        <dbReference type="SAM" id="SignalP"/>
    </source>
</evidence>
<keyword evidence="2" id="KW-1133">Transmembrane helix</keyword>
<protein>
    <recommendedName>
        <fullName evidence="6">Transmembrane protein</fullName>
    </recommendedName>
</protein>
<feature type="transmembrane region" description="Helical" evidence="2">
    <location>
        <begin position="320"/>
        <end position="337"/>
    </location>
</feature>
<keyword evidence="5" id="KW-1185">Reference proteome</keyword>
<dbReference type="Proteomes" id="UP000221165">
    <property type="component" value="Unassembled WGS sequence"/>
</dbReference>
<evidence type="ECO:0000313" key="4">
    <source>
        <dbReference type="EMBL" id="PHJ14899.1"/>
    </source>
</evidence>
<feature type="compositionally biased region" description="Polar residues" evidence="1">
    <location>
        <begin position="226"/>
        <end position="236"/>
    </location>
</feature>
<reference evidence="4 5" key="1">
    <citation type="journal article" date="2017" name="Int. J. Parasitol.">
        <title>The genome of the protozoan parasite Cystoisospora suis and a reverse vaccinology approach to identify vaccine candidates.</title>
        <authorList>
            <person name="Palmieri N."/>
            <person name="Shrestha A."/>
            <person name="Ruttkowski B."/>
            <person name="Beck T."/>
            <person name="Vogl C."/>
            <person name="Tomley F."/>
            <person name="Blake D.P."/>
            <person name="Joachim A."/>
        </authorList>
    </citation>
    <scope>NUCLEOTIDE SEQUENCE [LARGE SCALE GENOMIC DNA]</scope>
    <source>
        <strain evidence="4 5">Wien I</strain>
    </source>
</reference>
<evidence type="ECO:0000313" key="5">
    <source>
        <dbReference type="Proteomes" id="UP000221165"/>
    </source>
</evidence>
<evidence type="ECO:0008006" key="6">
    <source>
        <dbReference type="Google" id="ProtNLM"/>
    </source>
</evidence>
<keyword evidence="3" id="KW-0732">Signal</keyword>
<feature type="chain" id="PRO_5012519123" description="Transmembrane protein" evidence="3">
    <location>
        <begin position="20"/>
        <end position="353"/>
    </location>
</feature>
<dbReference type="GeneID" id="94434602"/>
<feature type="region of interest" description="Disordered" evidence="1">
    <location>
        <begin position="217"/>
        <end position="249"/>
    </location>
</feature>